<protein>
    <submittedName>
        <fullName evidence="10">Transmembrane emp24 domain-containing protein p24beta2-like</fullName>
    </submittedName>
</protein>
<evidence type="ECO:0000256" key="3">
    <source>
        <dbReference type="ARBA" id="ARBA00022692"/>
    </source>
</evidence>
<proteinExistence type="inferred from homology"/>
<dbReference type="PANTHER" id="PTHR22811">
    <property type="entry name" value="TRANSMEMBRANE EMP24 DOMAIN-CONTAINING PROTEIN"/>
    <property type="match status" value="1"/>
</dbReference>
<dbReference type="PROSITE" id="PS50866">
    <property type="entry name" value="GOLD"/>
    <property type="match status" value="1"/>
</dbReference>
<organism evidence="10 11">
    <name type="scientific">Tripterygium wilfordii</name>
    <name type="common">Thunder God vine</name>
    <dbReference type="NCBI Taxonomy" id="458696"/>
    <lineage>
        <taxon>Eukaryota</taxon>
        <taxon>Viridiplantae</taxon>
        <taxon>Streptophyta</taxon>
        <taxon>Embryophyta</taxon>
        <taxon>Tracheophyta</taxon>
        <taxon>Spermatophyta</taxon>
        <taxon>Magnoliopsida</taxon>
        <taxon>eudicotyledons</taxon>
        <taxon>Gunneridae</taxon>
        <taxon>Pentapetalae</taxon>
        <taxon>rosids</taxon>
        <taxon>fabids</taxon>
        <taxon>Celastrales</taxon>
        <taxon>Celastraceae</taxon>
        <taxon>Tripterygium</taxon>
    </lineage>
</organism>
<comment type="similarity">
    <text evidence="2 7">Belongs to the EMP24/GP25L family.</text>
</comment>
<keyword evidence="3 7" id="KW-0812">Transmembrane</keyword>
<evidence type="ECO:0000256" key="2">
    <source>
        <dbReference type="ARBA" id="ARBA00007104"/>
    </source>
</evidence>
<dbReference type="Proteomes" id="UP000593562">
    <property type="component" value="Unassembled WGS sequence"/>
</dbReference>
<evidence type="ECO:0000313" key="11">
    <source>
        <dbReference type="Proteomes" id="UP000593562"/>
    </source>
</evidence>
<dbReference type="OrthoDB" id="1929172at2759"/>
<feature type="transmembrane region" description="Helical" evidence="8">
    <location>
        <begin position="6"/>
        <end position="21"/>
    </location>
</feature>
<gene>
    <name evidence="10" type="ORF">HS088_TW06G00345</name>
</gene>
<evidence type="ECO:0000259" key="9">
    <source>
        <dbReference type="PROSITE" id="PS50866"/>
    </source>
</evidence>
<evidence type="ECO:0000256" key="8">
    <source>
        <dbReference type="SAM" id="Phobius"/>
    </source>
</evidence>
<evidence type="ECO:0000256" key="5">
    <source>
        <dbReference type="ARBA" id="ARBA00022989"/>
    </source>
</evidence>
<feature type="domain" description="GOLD" evidence="9">
    <location>
        <begin position="36"/>
        <end position="123"/>
    </location>
</feature>
<sequence length="215" mass="24835">MIVRSVIGYVVIVVMVILWRLQGSAGFTFDIDGEEEECFSHSVQYEGDIVHVSFVVISVHPSSHIGNNGVDLVIKGPLGEQIHDFRDKTSGKFEFTAQKRGIYRFCFSNKSPYHETINFDLRVSHFSLFYEHAKEEHFAPLLEHLAKLEEAIYTIHFVQHWIELKTDRQKIVNDNMSRRVIHKAMLESAALLGTSILQVYLLRRLFERKLGTSRV</sequence>
<keyword evidence="6 8" id="KW-0472">Membrane</keyword>
<dbReference type="GO" id="GO:0016020">
    <property type="term" value="C:membrane"/>
    <property type="evidence" value="ECO:0007669"/>
    <property type="project" value="UniProtKB-SubCell"/>
</dbReference>
<evidence type="ECO:0000256" key="6">
    <source>
        <dbReference type="ARBA" id="ARBA00023136"/>
    </source>
</evidence>
<evidence type="ECO:0000256" key="1">
    <source>
        <dbReference type="ARBA" id="ARBA00004479"/>
    </source>
</evidence>
<comment type="subcellular location">
    <subcellularLocation>
        <location evidence="1 7">Membrane</location>
        <topology evidence="1 7">Single-pass type I membrane protein</topology>
    </subcellularLocation>
</comment>
<keyword evidence="5 8" id="KW-1133">Transmembrane helix</keyword>
<dbReference type="EMBL" id="JAAARO010000006">
    <property type="protein sequence ID" value="KAF5746178.1"/>
    <property type="molecule type" value="Genomic_DNA"/>
</dbReference>
<dbReference type="InterPro" id="IPR009038">
    <property type="entry name" value="GOLD_dom"/>
</dbReference>
<name>A0A7J7DIQ6_TRIWF</name>
<comment type="caution">
    <text evidence="10">The sequence shown here is derived from an EMBL/GenBank/DDBJ whole genome shotgun (WGS) entry which is preliminary data.</text>
</comment>
<evidence type="ECO:0000256" key="4">
    <source>
        <dbReference type="ARBA" id="ARBA00022729"/>
    </source>
</evidence>
<dbReference type="Pfam" id="PF01105">
    <property type="entry name" value="EMP24_GP25L"/>
    <property type="match status" value="1"/>
</dbReference>
<keyword evidence="11" id="KW-1185">Reference proteome</keyword>
<accession>A0A7J7DIQ6</accession>
<dbReference type="SMART" id="SM01190">
    <property type="entry name" value="EMP24_GP25L"/>
    <property type="match status" value="1"/>
</dbReference>
<evidence type="ECO:0000313" key="10">
    <source>
        <dbReference type="EMBL" id="KAF5746178.1"/>
    </source>
</evidence>
<dbReference type="InterPro" id="IPR015720">
    <property type="entry name" value="Emp24-like"/>
</dbReference>
<evidence type="ECO:0000256" key="7">
    <source>
        <dbReference type="RuleBase" id="RU003827"/>
    </source>
</evidence>
<reference evidence="10 11" key="1">
    <citation type="journal article" date="2020" name="Nat. Commun.">
        <title>Genome of Tripterygium wilfordii and identification of cytochrome P450 involved in triptolide biosynthesis.</title>
        <authorList>
            <person name="Tu L."/>
            <person name="Su P."/>
            <person name="Zhang Z."/>
            <person name="Gao L."/>
            <person name="Wang J."/>
            <person name="Hu T."/>
            <person name="Zhou J."/>
            <person name="Zhang Y."/>
            <person name="Zhao Y."/>
            <person name="Liu Y."/>
            <person name="Song Y."/>
            <person name="Tong Y."/>
            <person name="Lu Y."/>
            <person name="Yang J."/>
            <person name="Xu C."/>
            <person name="Jia M."/>
            <person name="Peters R.J."/>
            <person name="Huang L."/>
            <person name="Gao W."/>
        </authorList>
    </citation>
    <scope>NUCLEOTIDE SEQUENCE [LARGE SCALE GENOMIC DNA]</scope>
    <source>
        <strain evidence="11">cv. XIE 37</strain>
        <tissue evidence="10">Leaf</tissue>
    </source>
</reference>
<dbReference type="InParanoid" id="A0A7J7DIQ6"/>
<keyword evidence="4" id="KW-0732">Signal</keyword>
<dbReference type="AlphaFoldDB" id="A0A7J7DIQ6"/>